<feature type="transmembrane region" description="Helical" evidence="1">
    <location>
        <begin position="155"/>
        <end position="173"/>
    </location>
</feature>
<proteinExistence type="predicted"/>
<dbReference type="InterPro" id="IPR005804">
    <property type="entry name" value="FA_desaturase_dom"/>
</dbReference>
<comment type="caution">
    <text evidence="3">The sequence shown here is derived from an EMBL/GenBank/DDBJ whole genome shotgun (WGS) entry which is preliminary data.</text>
</comment>
<dbReference type="Pfam" id="PF08557">
    <property type="entry name" value="Lipid_DES"/>
    <property type="match status" value="1"/>
</dbReference>
<keyword evidence="4" id="KW-1185">Reference proteome</keyword>
<keyword evidence="1" id="KW-1133">Transmembrane helix</keyword>
<dbReference type="RefSeq" id="WP_272099000.1">
    <property type="nucleotide sequence ID" value="NZ_JAQNDK010000003.1"/>
</dbReference>
<accession>A0ABT5C5L6</accession>
<feature type="transmembrane region" description="Helical" evidence="1">
    <location>
        <begin position="37"/>
        <end position="56"/>
    </location>
</feature>
<dbReference type="EC" id="1.14.19.-" evidence="3"/>
<keyword evidence="3" id="KW-0560">Oxidoreductase</keyword>
<evidence type="ECO:0000313" key="4">
    <source>
        <dbReference type="Proteomes" id="UP001217485"/>
    </source>
</evidence>
<dbReference type="EMBL" id="JAQNDK010000003">
    <property type="protein sequence ID" value="MDC0681709.1"/>
    <property type="molecule type" value="Genomic_DNA"/>
</dbReference>
<name>A0ABT5C5L6_9BACT</name>
<keyword evidence="1" id="KW-0812">Transmembrane</keyword>
<dbReference type="PANTHER" id="PTHR12879">
    <property type="entry name" value="SPHINGOLIPID DELTA 4 DESATURASE/C-4 HYDROXYLASE PROTEIN DES2"/>
    <property type="match status" value="1"/>
</dbReference>
<dbReference type="GO" id="GO:0016491">
    <property type="term" value="F:oxidoreductase activity"/>
    <property type="evidence" value="ECO:0007669"/>
    <property type="project" value="UniProtKB-KW"/>
</dbReference>
<feature type="domain" description="Sphingolipid delta4-desaturase N-terminal" evidence="2">
    <location>
        <begin position="3"/>
        <end position="37"/>
    </location>
</feature>
<gene>
    <name evidence="3" type="ORF">POL72_28470</name>
</gene>
<feature type="transmembrane region" description="Helical" evidence="1">
    <location>
        <begin position="62"/>
        <end position="81"/>
    </location>
</feature>
<dbReference type="PANTHER" id="PTHR12879:SF8">
    <property type="entry name" value="SPHINGOLIPID DELTA(4)-DESATURASE DES1"/>
    <property type="match status" value="1"/>
</dbReference>
<keyword evidence="1" id="KW-0472">Membrane</keyword>
<dbReference type="Pfam" id="PF00487">
    <property type="entry name" value="FA_desaturase"/>
    <property type="match status" value="1"/>
</dbReference>
<dbReference type="InterPro" id="IPR013866">
    <property type="entry name" value="Sphingolipid_d4-desaturase_N"/>
</dbReference>
<protein>
    <submittedName>
        <fullName evidence="3">Fatty acid desaturase</fullName>
        <ecNumber evidence="3">1.14.19.-</ecNumber>
    </submittedName>
</protein>
<feature type="transmembrane region" description="Helical" evidence="1">
    <location>
        <begin position="101"/>
        <end position="118"/>
    </location>
</feature>
<evidence type="ECO:0000256" key="1">
    <source>
        <dbReference type="SAM" id="Phobius"/>
    </source>
</evidence>
<evidence type="ECO:0000313" key="3">
    <source>
        <dbReference type="EMBL" id="MDC0681709.1"/>
    </source>
</evidence>
<feature type="transmembrane region" description="Helical" evidence="1">
    <location>
        <begin position="185"/>
        <end position="208"/>
    </location>
</feature>
<sequence>MRSFEWVTRAEPHRARRRRILREHPEIRALFGYDRRTIAVTLAVVLAQFAVAWSLGVFAAPWWVVTLAAATLGAVLSHWCAMAIHEAAHDLAARRARSNKLLALFANLPMVLPAAMSFRRYHLAHHALLGVAGEDTDLPRSLEVRLIGTGRVRKFLWLFFYFVAYLGRAARFAKPPSRDEWINLAIQLPAAWLSWRLLGAPGFAYLLLSTLIGHSLHPVAAHFVHEHYVYAPDQETYSYYGPLNHVTFNVGYHVEHHDFMNVPGWRLPALHRIAKRHYDTLVSHRSWTWVLWHFIMDPALGPHSRIVRSRAVHDGAVRRSIQVGASDGQVSTGFSGRSADPRN</sequence>
<evidence type="ECO:0000259" key="2">
    <source>
        <dbReference type="SMART" id="SM01269"/>
    </source>
</evidence>
<dbReference type="Proteomes" id="UP001217485">
    <property type="component" value="Unassembled WGS sequence"/>
</dbReference>
<organism evidence="3 4">
    <name type="scientific">Sorangium atrum</name>
    <dbReference type="NCBI Taxonomy" id="2995308"/>
    <lineage>
        <taxon>Bacteria</taxon>
        <taxon>Pseudomonadati</taxon>
        <taxon>Myxococcota</taxon>
        <taxon>Polyangia</taxon>
        <taxon>Polyangiales</taxon>
        <taxon>Polyangiaceae</taxon>
        <taxon>Sorangium</taxon>
    </lineage>
</organism>
<reference evidence="3 4" key="1">
    <citation type="submission" date="2023-01" db="EMBL/GenBank/DDBJ databases">
        <title>Minimal conservation of predation-associated metabolite biosynthetic gene clusters underscores biosynthetic potential of Myxococcota including descriptions for ten novel species: Archangium lansinium sp. nov., Myxococcus landrumus sp. nov., Nannocystis bai.</title>
        <authorList>
            <person name="Ahearne A."/>
            <person name="Stevens C."/>
            <person name="Dowd S."/>
        </authorList>
    </citation>
    <scope>NUCLEOTIDE SEQUENCE [LARGE SCALE GENOMIC DNA]</scope>
    <source>
        <strain evidence="3 4">WIWO2</strain>
    </source>
</reference>
<dbReference type="SMART" id="SM01269">
    <property type="entry name" value="Lipid_DES"/>
    <property type="match status" value="1"/>
</dbReference>